<keyword evidence="2" id="KW-1185">Reference proteome</keyword>
<dbReference type="EMBL" id="CP032694">
    <property type="protein sequence ID" value="AYG61050.1"/>
    <property type="molecule type" value="Genomic_DNA"/>
</dbReference>
<organism evidence="1 2">
    <name type="scientific">Rhizobium jaguaris</name>
    <dbReference type="NCBI Taxonomy" id="1312183"/>
    <lineage>
        <taxon>Bacteria</taxon>
        <taxon>Pseudomonadati</taxon>
        <taxon>Pseudomonadota</taxon>
        <taxon>Alphaproteobacteria</taxon>
        <taxon>Hyphomicrobiales</taxon>
        <taxon>Rhizobiaceae</taxon>
        <taxon>Rhizobium/Agrobacterium group</taxon>
        <taxon>Rhizobium</taxon>
    </lineage>
</organism>
<dbReference type="SUPFAM" id="SSF51604">
    <property type="entry name" value="Enolase C-terminal domain-like"/>
    <property type="match status" value="1"/>
</dbReference>
<evidence type="ECO:0000313" key="2">
    <source>
        <dbReference type="Proteomes" id="UP000282195"/>
    </source>
</evidence>
<dbReference type="RefSeq" id="WP_120706013.1">
    <property type="nucleotide sequence ID" value="NZ_CP032694.1"/>
</dbReference>
<protein>
    <submittedName>
        <fullName evidence="1">Mandelate racemase</fullName>
    </submittedName>
</protein>
<dbReference type="OrthoDB" id="7809546at2"/>
<name>A0A387FNN2_9HYPH</name>
<gene>
    <name evidence="1" type="ORF">CCGE525_21180</name>
</gene>
<sequence>MIDPLKIRLVEAETYERPVTLRLPFRFGAATLREARQIFLRVRIEDNRGGSASGMAAELMVPKWFDKSPELSNADNENQLRRSLALALDALKCAGLGTAFSLHSAVEATHHARAAAEMLNGLVASFGLALANRAVLDALCRLEGLPVEQAIRANRPGIDASTAPDLAGFDLPRFLSGLAPAASLAARHTVGLVDAIRTSDIPAADRLNDGLPESFEEAIDAYGLTFFKVKVSGVPNADIDRLCHIAAVINAKMPAYSVTLDGNEQFVSAEAVADLLARIQAEPRLARFAASILFVEQPIARAHAFEKPVGALGAFKPVEIDESDADINAFVTARRLGYTGISSKSCKGFYRSLLNRARVAKWSAEDGTAYFMSAEDLTTQGGLAVQQDLALASLIGMTHIERNGHHYVDGMAGAPETEQAAFAQAHSDLYAVRDGRTRLKIEGGRIAIGSVIGAIGLGSSIEPDWSAMETSYSPSPHRGEGRA</sequence>
<evidence type="ECO:0000313" key="1">
    <source>
        <dbReference type="EMBL" id="AYG61050.1"/>
    </source>
</evidence>
<dbReference type="InterPro" id="IPR036849">
    <property type="entry name" value="Enolase-like_C_sf"/>
</dbReference>
<dbReference type="Proteomes" id="UP000282195">
    <property type="component" value="Chromosome"/>
</dbReference>
<dbReference type="Gene3D" id="3.20.20.120">
    <property type="entry name" value="Enolase-like C-terminal domain"/>
    <property type="match status" value="1"/>
</dbReference>
<dbReference type="KEGG" id="rjg:CCGE525_21180"/>
<dbReference type="AlphaFoldDB" id="A0A387FNN2"/>
<proteinExistence type="predicted"/>
<reference evidence="1 2" key="1">
    <citation type="submission" date="2018-10" db="EMBL/GenBank/DDBJ databases">
        <title>Rhizobium etli, R. leguminosarum and a new Rhizobium genospecies from Phaseolus dumosus.</title>
        <authorList>
            <person name="Ramirez-Puebla S.T."/>
            <person name="Rogel-Hernandez M.A."/>
            <person name="Guerrero G."/>
            <person name="Ormeno-Orrillo E."/>
            <person name="Martinez-Romero J.C."/>
            <person name="Negrete-Yankelevich S."/>
            <person name="Martinez-Romero E."/>
        </authorList>
    </citation>
    <scope>NUCLEOTIDE SEQUENCE [LARGE SCALE GENOMIC DNA]</scope>
    <source>
        <strain evidence="1 2">CCGE525</strain>
    </source>
</reference>
<accession>A0A387FNN2</accession>